<dbReference type="InterPro" id="IPR010995">
    <property type="entry name" value="DNA_repair_Rad51/TF_NusA_a-hlx"/>
</dbReference>
<sequence>MVYQLEDVKGIGSEMAKKLKEAGITSVEVL</sequence>
<evidence type="ECO:0000313" key="1">
    <source>
        <dbReference type="EMBL" id="GAH12230.1"/>
    </source>
</evidence>
<dbReference type="GO" id="GO:0000166">
    <property type="term" value="F:nucleotide binding"/>
    <property type="evidence" value="ECO:0007669"/>
    <property type="project" value="InterPro"/>
</dbReference>
<name>X1DVH4_9ZZZZ</name>
<dbReference type="EMBL" id="BART01029921">
    <property type="protein sequence ID" value="GAH12230.1"/>
    <property type="molecule type" value="Genomic_DNA"/>
</dbReference>
<comment type="caution">
    <text evidence="1">The sequence shown here is derived from an EMBL/GenBank/DDBJ whole genome shotgun (WGS) entry which is preliminary data.</text>
</comment>
<dbReference type="AlphaFoldDB" id="X1DVH4"/>
<organism evidence="1">
    <name type="scientific">marine sediment metagenome</name>
    <dbReference type="NCBI Taxonomy" id="412755"/>
    <lineage>
        <taxon>unclassified sequences</taxon>
        <taxon>metagenomes</taxon>
        <taxon>ecological metagenomes</taxon>
    </lineage>
</organism>
<proteinExistence type="predicted"/>
<feature type="non-terminal residue" evidence="1">
    <location>
        <position position="30"/>
    </location>
</feature>
<evidence type="ECO:0008006" key="2">
    <source>
        <dbReference type="Google" id="ProtNLM"/>
    </source>
</evidence>
<gene>
    <name evidence="1" type="ORF">S01H4_52383</name>
</gene>
<dbReference type="SUPFAM" id="SSF47794">
    <property type="entry name" value="Rad51 N-terminal domain-like"/>
    <property type="match status" value="1"/>
</dbReference>
<dbReference type="Gene3D" id="1.10.150.20">
    <property type="entry name" value="5' to 3' exonuclease, C-terminal subdomain"/>
    <property type="match status" value="1"/>
</dbReference>
<reference evidence="1" key="1">
    <citation type="journal article" date="2014" name="Front. Microbiol.">
        <title>High frequency of phylogenetically diverse reductive dehalogenase-homologous genes in deep subseafloor sedimentary metagenomes.</title>
        <authorList>
            <person name="Kawai M."/>
            <person name="Futagami T."/>
            <person name="Toyoda A."/>
            <person name="Takaki Y."/>
            <person name="Nishi S."/>
            <person name="Hori S."/>
            <person name="Arai W."/>
            <person name="Tsubouchi T."/>
            <person name="Morono Y."/>
            <person name="Uchiyama I."/>
            <person name="Ito T."/>
            <person name="Fujiyama A."/>
            <person name="Inagaki F."/>
            <person name="Takami H."/>
        </authorList>
    </citation>
    <scope>NUCLEOTIDE SEQUENCE</scope>
    <source>
        <strain evidence="1">Expedition CK06-06</strain>
    </source>
</reference>
<accession>X1DVH4</accession>
<protein>
    <recommendedName>
        <fullName evidence="2">DUF4332 domain-containing protein</fullName>
    </recommendedName>
</protein>